<keyword evidence="3" id="KW-0813">Transport</keyword>
<feature type="binding site" description="axial binding residue" evidence="14">
    <location>
        <position position="238"/>
    </location>
    <ligand>
        <name>heme c</name>
        <dbReference type="ChEBI" id="CHEBI:61717"/>
        <label>2</label>
    </ligand>
    <ligandPart>
        <name>Fe</name>
        <dbReference type="ChEBI" id="CHEBI:18248"/>
    </ligandPart>
</feature>
<keyword evidence="6" id="KW-0732">Signal</keyword>
<feature type="binding site" description="covalent" evidence="13">
    <location>
        <position position="88"/>
    </location>
    <ligand>
        <name>heme c</name>
        <dbReference type="ChEBI" id="CHEBI:61717"/>
        <label>1</label>
    </ligand>
</feature>
<evidence type="ECO:0000313" key="17">
    <source>
        <dbReference type="Proteomes" id="UP000192042"/>
    </source>
</evidence>
<comment type="pathway">
    <text evidence="2">One-carbon metabolism; methylamine degradation.</text>
</comment>
<dbReference type="STRING" id="1325564.NSJP_3650"/>
<keyword evidence="8" id="KW-0249">Electron transport</keyword>
<evidence type="ECO:0000259" key="15">
    <source>
        <dbReference type="PROSITE" id="PS51007"/>
    </source>
</evidence>
<evidence type="ECO:0000256" key="14">
    <source>
        <dbReference type="PIRSR" id="PIRSR000294-2"/>
    </source>
</evidence>
<keyword evidence="9 16" id="KW-0560">Oxidoreductase</keyword>
<evidence type="ECO:0000256" key="12">
    <source>
        <dbReference type="ARBA" id="ARBA00073576"/>
    </source>
</evidence>
<evidence type="ECO:0000256" key="2">
    <source>
        <dbReference type="ARBA" id="ARBA00004856"/>
    </source>
</evidence>
<dbReference type="GO" id="GO:0009055">
    <property type="term" value="F:electron transfer activity"/>
    <property type="evidence" value="ECO:0007669"/>
    <property type="project" value="InterPro"/>
</dbReference>
<evidence type="ECO:0000256" key="7">
    <source>
        <dbReference type="ARBA" id="ARBA00022764"/>
    </source>
</evidence>
<gene>
    <name evidence="16" type="primary">mauG</name>
    <name evidence="16" type="ORF">NSJP_3650</name>
</gene>
<feature type="binding site" description="covalent" evidence="13">
    <location>
        <position position="237"/>
    </location>
    <ligand>
        <name>heme c</name>
        <dbReference type="ChEBI" id="CHEBI:61717"/>
        <label>2</label>
    </ligand>
</feature>
<dbReference type="Pfam" id="PF03150">
    <property type="entry name" value="CCP_MauG"/>
    <property type="match status" value="1"/>
</dbReference>
<dbReference type="GO" id="GO:0020037">
    <property type="term" value="F:heme binding"/>
    <property type="evidence" value="ECO:0007669"/>
    <property type="project" value="InterPro"/>
</dbReference>
<feature type="domain" description="Cytochrome c" evidence="15">
    <location>
        <begin position="66"/>
        <end position="172"/>
    </location>
</feature>
<evidence type="ECO:0000256" key="9">
    <source>
        <dbReference type="ARBA" id="ARBA00023002"/>
    </source>
</evidence>
<dbReference type="PANTHER" id="PTHR30600">
    <property type="entry name" value="CYTOCHROME C PEROXIDASE-RELATED"/>
    <property type="match status" value="1"/>
</dbReference>
<dbReference type="RefSeq" id="WP_080887988.1">
    <property type="nucleotide sequence ID" value="NZ_LT828648.1"/>
</dbReference>
<keyword evidence="5 14" id="KW-0479">Metal-binding</keyword>
<dbReference type="GO" id="GO:0046872">
    <property type="term" value="F:metal ion binding"/>
    <property type="evidence" value="ECO:0007669"/>
    <property type="project" value="UniProtKB-KW"/>
</dbReference>
<evidence type="ECO:0000256" key="11">
    <source>
        <dbReference type="ARBA" id="ARBA00058991"/>
    </source>
</evidence>
<dbReference type="EMBL" id="LT828648">
    <property type="protein sequence ID" value="SLM49817.1"/>
    <property type="molecule type" value="Genomic_DNA"/>
</dbReference>
<sequence>MLNRLTLGCILAAVLSLPGETRIPTASAEPLAACTAVSTPYQLKIPFGLEDDVKQYLPADNPLTVEKVELGKLLFFDSRLSRDNTISCASCHKPELAWTDGTKLSMGIGNQLSSRNSMTVINRLYGRAQLWHGKMATLEDQAKNPLTKAVRMGMPTADEEVAKLNAIKGYRERFQKVFCTNATMDGIAKAIAAFERTILSGNSPADRFDMGGEDTAISESAKRGLAVFQGKGRCTRCHSGFNFSDEEFHNLGIDWDRNSADLGRYSVERHPGTVGGFKTPTLREIARTAPYMHDGRFATLEEVVEFYDQGGITNPHLSNLIIPLRLTAQEKKDLVEYMRALNGDGWQVAGPTEFPQ</sequence>
<comment type="function">
    <text evidence="11">Involved in methylamine metabolism. Essential for the maturation of the beta subunit of MADH, presumably via a step in the biosynthesis of tryptophan tryptophylquinone (TTQ), the cofactor of MADH.</text>
</comment>
<dbReference type="GO" id="GO:0004130">
    <property type="term" value="F:cytochrome-c peroxidase activity"/>
    <property type="evidence" value="ECO:0007669"/>
    <property type="project" value="TreeGrafter"/>
</dbReference>
<feature type="binding site" description="axial binding residue" evidence="14">
    <location>
        <position position="92"/>
    </location>
    <ligand>
        <name>heme c</name>
        <dbReference type="ChEBI" id="CHEBI:61717"/>
        <label>1</label>
    </ligand>
    <ligandPart>
        <name>Fe</name>
        <dbReference type="ChEBI" id="CHEBI:18248"/>
    </ligandPart>
</feature>
<evidence type="ECO:0000256" key="5">
    <source>
        <dbReference type="ARBA" id="ARBA00022723"/>
    </source>
</evidence>
<dbReference type="InterPro" id="IPR026259">
    <property type="entry name" value="MauG/Cytc_peroxidase"/>
</dbReference>
<dbReference type="KEGG" id="nja:NSJP_3650"/>
<protein>
    <recommendedName>
        <fullName evidence="12">Methylamine utilization protein MauG</fullName>
    </recommendedName>
</protein>
<dbReference type="Gene3D" id="1.10.760.10">
    <property type="entry name" value="Cytochrome c-like domain"/>
    <property type="match status" value="2"/>
</dbReference>
<feature type="binding site" description="covalent" evidence="13">
    <location>
        <position position="234"/>
    </location>
    <ligand>
        <name>heme c</name>
        <dbReference type="ChEBI" id="CHEBI:61717"/>
        <label>2</label>
    </ligand>
</feature>
<comment type="PTM">
    <text evidence="13">Binds 2 heme groups per subunit.</text>
</comment>
<dbReference type="InterPro" id="IPR051395">
    <property type="entry name" value="Cytochrome_c_Peroxidase/MauG"/>
</dbReference>
<organism evidence="16 17">
    <name type="scientific">Nitrospira japonica</name>
    <dbReference type="NCBI Taxonomy" id="1325564"/>
    <lineage>
        <taxon>Bacteria</taxon>
        <taxon>Pseudomonadati</taxon>
        <taxon>Nitrospirota</taxon>
        <taxon>Nitrospiria</taxon>
        <taxon>Nitrospirales</taxon>
        <taxon>Nitrospiraceae</taxon>
        <taxon>Nitrospira</taxon>
    </lineage>
</organism>
<dbReference type="FunFam" id="1.10.760.10:FF:000019">
    <property type="entry name" value="Di-heme cytochrome C peroxidase"/>
    <property type="match status" value="1"/>
</dbReference>
<evidence type="ECO:0000256" key="3">
    <source>
        <dbReference type="ARBA" id="ARBA00022448"/>
    </source>
</evidence>
<evidence type="ECO:0000256" key="1">
    <source>
        <dbReference type="ARBA" id="ARBA00004418"/>
    </source>
</evidence>
<dbReference type="InterPro" id="IPR036909">
    <property type="entry name" value="Cyt_c-like_dom_sf"/>
</dbReference>
<evidence type="ECO:0000256" key="10">
    <source>
        <dbReference type="ARBA" id="ARBA00023004"/>
    </source>
</evidence>
<evidence type="ECO:0000313" key="16">
    <source>
        <dbReference type="EMBL" id="SLM49817.1"/>
    </source>
</evidence>
<keyword evidence="17" id="KW-1185">Reference proteome</keyword>
<dbReference type="AlphaFoldDB" id="A0A1W1I9U2"/>
<keyword evidence="10 14" id="KW-0408">Iron</keyword>
<comment type="subcellular location">
    <subcellularLocation>
        <location evidence="1">Periplasm</location>
    </subcellularLocation>
</comment>
<proteinExistence type="predicted"/>
<keyword evidence="4 13" id="KW-0349">Heme</keyword>
<dbReference type="PROSITE" id="PS51007">
    <property type="entry name" value="CYTC"/>
    <property type="match status" value="2"/>
</dbReference>
<dbReference type="InterPro" id="IPR009056">
    <property type="entry name" value="Cyt_c-like_dom"/>
</dbReference>
<name>A0A1W1I9U2_9BACT</name>
<dbReference type="InterPro" id="IPR004852">
    <property type="entry name" value="Di-haem_cyt_c_peroxidsae"/>
</dbReference>
<reference evidence="16 17" key="1">
    <citation type="submission" date="2017-03" db="EMBL/GenBank/DDBJ databases">
        <authorList>
            <person name="Afonso C.L."/>
            <person name="Miller P.J."/>
            <person name="Scott M.A."/>
            <person name="Spackman E."/>
            <person name="Goraichik I."/>
            <person name="Dimitrov K.M."/>
            <person name="Suarez D.L."/>
            <person name="Swayne D.E."/>
        </authorList>
    </citation>
    <scope>NUCLEOTIDE SEQUENCE [LARGE SCALE GENOMIC DNA]</scope>
    <source>
        <strain evidence="16">Genome sequencing of Nitrospira japonica strain NJ11</strain>
    </source>
</reference>
<dbReference type="GO" id="GO:0042597">
    <property type="term" value="C:periplasmic space"/>
    <property type="evidence" value="ECO:0007669"/>
    <property type="project" value="UniProtKB-SubCell"/>
</dbReference>
<dbReference type="PIRSF" id="PIRSF000294">
    <property type="entry name" value="Cytochrome-c_peroxidase"/>
    <property type="match status" value="1"/>
</dbReference>
<dbReference type="SUPFAM" id="SSF46626">
    <property type="entry name" value="Cytochrome c"/>
    <property type="match status" value="2"/>
</dbReference>
<feature type="domain" description="Cytochrome c" evidence="15">
    <location>
        <begin position="219"/>
        <end position="342"/>
    </location>
</feature>
<feature type="binding site" description="covalent" evidence="13">
    <location>
        <position position="91"/>
    </location>
    <ligand>
        <name>heme c</name>
        <dbReference type="ChEBI" id="CHEBI:61717"/>
        <label>1</label>
    </ligand>
</feature>
<dbReference type="PANTHER" id="PTHR30600:SF10">
    <property type="entry name" value="BLL6722 PROTEIN"/>
    <property type="match status" value="1"/>
</dbReference>
<accession>A0A1W1I9U2</accession>
<dbReference type="OrthoDB" id="9772811at2"/>
<comment type="cofactor">
    <cofactor evidence="13">
        <name>heme</name>
        <dbReference type="ChEBI" id="CHEBI:30413"/>
    </cofactor>
    <text evidence="13">Binds 2 heme groups.</text>
</comment>
<evidence type="ECO:0000256" key="4">
    <source>
        <dbReference type="ARBA" id="ARBA00022617"/>
    </source>
</evidence>
<evidence type="ECO:0000256" key="8">
    <source>
        <dbReference type="ARBA" id="ARBA00022982"/>
    </source>
</evidence>
<evidence type="ECO:0000256" key="13">
    <source>
        <dbReference type="PIRSR" id="PIRSR000294-1"/>
    </source>
</evidence>
<keyword evidence="7" id="KW-0574">Periplasm</keyword>
<evidence type="ECO:0000256" key="6">
    <source>
        <dbReference type="ARBA" id="ARBA00022729"/>
    </source>
</evidence>
<dbReference type="Proteomes" id="UP000192042">
    <property type="component" value="Chromosome I"/>
</dbReference>